<keyword evidence="1" id="KW-0732">Signal</keyword>
<sequence>MSKFVSVKFLSLLVILMLVNSVSAQWGWGWRRPVAMGLGMASTESMAAMATNCRQNHCCQRMTHFL</sequence>
<accession>A0AAE9JPS7</accession>
<evidence type="ECO:0000313" key="2">
    <source>
        <dbReference type="EMBL" id="UMM40641.1"/>
    </source>
</evidence>
<dbReference type="Proteomes" id="UP000829354">
    <property type="component" value="Chromosome X"/>
</dbReference>
<feature type="chain" id="PRO_5042062232" evidence="1">
    <location>
        <begin position="25"/>
        <end position="66"/>
    </location>
</feature>
<evidence type="ECO:0000256" key="1">
    <source>
        <dbReference type="SAM" id="SignalP"/>
    </source>
</evidence>
<feature type="signal peptide" evidence="1">
    <location>
        <begin position="1"/>
        <end position="24"/>
    </location>
</feature>
<evidence type="ECO:0000313" key="3">
    <source>
        <dbReference type="Proteomes" id="UP000829354"/>
    </source>
</evidence>
<protein>
    <submittedName>
        <fullName evidence="2">Uncharacterized protein</fullName>
    </submittedName>
</protein>
<keyword evidence="3" id="KW-1185">Reference proteome</keyword>
<gene>
    <name evidence="2" type="ORF">L5515_017192</name>
</gene>
<proteinExistence type="predicted"/>
<reference evidence="2 3" key="1">
    <citation type="submission" date="2022-04" db="EMBL/GenBank/DDBJ databases">
        <title>Chromosome-level reference genomes for two strains of Caenorhabditis briggsae: an improved platform for comparative genomics.</title>
        <authorList>
            <person name="Stevens L."/>
            <person name="Andersen E."/>
        </authorList>
    </citation>
    <scope>NUCLEOTIDE SEQUENCE [LARGE SCALE GENOMIC DNA]</scope>
    <source>
        <strain evidence="2">VX34</strain>
        <tissue evidence="2">Whole-organism</tissue>
    </source>
</reference>
<name>A0AAE9JPS7_CAEBR</name>
<organism evidence="2 3">
    <name type="scientific">Caenorhabditis briggsae</name>
    <dbReference type="NCBI Taxonomy" id="6238"/>
    <lineage>
        <taxon>Eukaryota</taxon>
        <taxon>Metazoa</taxon>
        <taxon>Ecdysozoa</taxon>
        <taxon>Nematoda</taxon>
        <taxon>Chromadorea</taxon>
        <taxon>Rhabditida</taxon>
        <taxon>Rhabditina</taxon>
        <taxon>Rhabditomorpha</taxon>
        <taxon>Rhabditoidea</taxon>
        <taxon>Rhabditidae</taxon>
        <taxon>Peloderinae</taxon>
        <taxon>Caenorhabditis</taxon>
    </lineage>
</organism>
<dbReference type="AlphaFoldDB" id="A0AAE9JPS7"/>
<dbReference type="EMBL" id="CP092625">
    <property type="protein sequence ID" value="UMM40641.1"/>
    <property type="molecule type" value="Genomic_DNA"/>
</dbReference>